<dbReference type="Gene3D" id="2.40.30.10">
    <property type="entry name" value="Translation factors"/>
    <property type="match status" value="1"/>
</dbReference>
<dbReference type="HOGENOM" id="CLU_035188_0_0_3"/>
<comment type="similarity">
    <text evidence="11">Belongs to the MnmA/TRMU family.</text>
</comment>
<dbReference type="FunFam" id="3.40.50.620:FF:000302">
    <property type="entry name" value="tRNA-specific 2-thiouridylase MnmA"/>
    <property type="match status" value="1"/>
</dbReference>
<organism evidence="14 15">
    <name type="scientific">Gloeobacter kilaueensis (strain ATCC BAA-2537 / CCAP 1431/1 / ULC 316 / JS1)</name>
    <dbReference type="NCBI Taxonomy" id="1183438"/>
    <lineage>
        <taxon>Bacteria</taxon>
        <taxon>Bacillati</taxon>
        <taxon>Cyanobacteriota</taxon>
        <taxon>Cyanophyceae</taxon>
        <taxon>Gloeobacterales</taxon>
        <taxon>Gloeobacteraceae</taxon>
        <taxon>Gloeobacter</taxon>
    </lineage>
</organism>
<dbReference type="GO" id="GO:0103016">
    <property type="term" value="F:tRNA-uridine 2-sulfurtransferase activity"/>
    <property type="evidence" value="ECO:0007669"/>
    <property type="project" value="UniProtKB-EC"/>
</dbReference>
<dbReference type="GO" id="GO:0000049">
    <property type="term" value="F:tRNA binding"/>
    <property type="evidence" value="ECO:0007669"/>
    <property type="project" value="UniProtKB-KW"/>
</dbReference>
<evidence type="ECO:0000256" key="11">
    <source>
        <dbReference type="HAMAP-Rule" id="MF_00144"/>
    </source>
</evidence>
<accession>U5QN74</accession>
<dbReference type="InterPro" id="IPR014729">
    <property type="entry name" value="Rossmann-like_a/b/a_fold"/>
</dbReference>
<dbReference type="OrthoDB" id="9800696at2"/>
<feature type="domain" description="tRNA-specific 2-thiouridylase MnmA-like C-terminal" evidence="12">
    <location>
        <begin position="275"/>
        <end position="351"/>
    </location>
</feature>
<dbReference type="GO" id="GO:0002143">
    <property type="term" value="P:tRNA wobble position uridine thiolation"/>
    <property type="evidence" value="ECO:0007669"/>
    <property type="project" value="TreeGrafter"/>
</dbReference>
<dbReference type="PANTHER" id="PTHR11933">
    <property type="entry name" value="TRNA 5-METHYLAMINOMETHYL-2-THIOURIDYLATE -METHYLTRANSFERASE"/>
    <property type="match status" value="1"/>
</dbReference>
<dbReference type="PANTHER" id="PTHR11933:SF5">
    <property type="entry name" value="MITOCHONDRIAL TRNA-SPECIFIC 2-THIOURIDYLASE 1"/>
    <property type="match status" value="1"/>
</dbReference>
<comment type="catalytic activity">
    <reaction evidence="9 11">
        <text>S-sulfanyl-L-cysteinyl-[protein] + uridine(34) in tRNA + AH2 + ATP = 2-thiouridine(34) in tRNA + L-cysteinyl-[protein] + A + AMP + diphosphate + H(+)</text>
        <dbReference type="Rhea" id="RHEA:47032"/>
        <dbReference type="Rhea" id="RHEA-COMP:10131"/>
        <dbReference type="Rhea" id="RHEA-COMP:11726"/>
        <dbReference type="Rhea" id="RHEA-COMP:11727"/>
        <dbReference type="Rhea" id="RHEA-COMP:11728"/>
        <dbReference type="ChEBI" id="CHEBI:13193"/>
        <dbReference type="ChEBI" id="CHEBI:15378"/>
        <dbReference type="ChEBI" id="CHEBI:17499"/>
        <dbReference type="ChEBI" id="CHEBI:29950"/>
        <dbReference type="ChEBI" id="CHEBI:30616"/>
        <dbReference type="ChEBI" id="CHEBI:33019"/>
        <dbReference type="ChEBI" id="CHEBI:61963"/>
        <dbReference type="ChEBI" id="CHEBI:65315"/>
        <dbReference type="ChEBI" id="CHEBI:87170"/>
        <dbReference type="ChEBI" id="CHEBI:456215"/>
        <dbReference type="EC" id="2.8.1.13"/>
    </reaction>
</comment>
<keyword evidence="5 11" id="KW-0547">Nucleotide-binding</keyword>
<feature type="region of interest" description="Interaction with tRNA" evidence="11">
    <location>
        <begin position="301"/>
        <end position="302"/>
    </location>
</feature>
<evidence type="ECO:0000256" key="8">
    <source>
        <dbReference type="ARBA" id="ARBA00023157"/>
    </source>
</evidence>
<keyword evidence="8" id="KW-1015">Disulfide bond</keyword>
<dbReference type="Gene3D" id="3.40.50.620">
    <property type="entry name" value="HUPs"/>
    <property type="match status" value="1"/>
</dbReference>
<dbReference type="Pfam" id="PF03054">
    <property type="entry name" value="tRNA_Me_trans"/>
    <property type="match status" value="1"/>
</dbReference>
<keyword evidence="1 11" id="KW-0963">Cytoplasm</keyword>
<keyword evidence="3 11" id="KW-0808">Transferase</keyword>
<evidence type="ECO:0000256" key="5">
    <source>
        <dbReference type="ARBA" id="ARBA00022741"/>
    </source>
</evidence>
<evidence type="ECO:0000256" key="1">
    <source>
        <dbReference type="ARBA" id="ARBA00022490"/>
    </source>
</evidence>
<evidence type="ECO:0000256" key="10">
    <source>
        <dbReference type="ARBA" id="ARBA00056575"/>
    </source>
</evidence>
<gene>
    <name evidence="11 14" type="primary">mnmA</name>
    <name evidence="14" type="ORF">GKIL_4067</name>
</gene>
<evidence type="ECO:0000256" key="9">
    <source>
        <dbReference type="ARBA" id="ARBA00051542"/>
    </source>
</evidence>
<dbReference type="PATRIC" id="fig|1183438.3.peg.4004"/>
<dbReference type="STRING" id="1183438.GKIL_4067"/>
<dbReference type="InterPro" id="IPR004506">
    <property type="entry name" value="MnmA-like"/>
</dbReference>
<feature type="binding site" evidence="11">
    <location>
        <position position="36"/>
    </location>
    <ligand>
        <name>ATP</name>
        <dbReference type="ChEBI" id="CHEBI:30616"/>
    </ligand>
</feature>
<feature type="binding site" evidence="11">
    <location>
        <begin position="10"/>
        <end position="17"/>
    </location>
    <ligand>
        <name>ATP</name>
        <dbReference type="ChEBI" id="CHEBI:30616"/>
    </ligand>
</feature>
<dbReference type="Pfam" id="PF20258">
    <property type="entry name" value="tRNA_Me_trans_C"/>
    <property type="match status" value="1"/>
</dbReference>
<keyword evidence="4 11" id="KW-0819">tRNA processing</keyword>
<keyword evidence="7 11" id="KW-0694">RNA-binding</keyword>
<feature type="site" description="Interaction with tRNA" evidence="11">
    <location>
        <position position="123"/>
    </location>
</feature>
<comment type="subcellular location">
    <subcellularLocation>
        <location evidence="11">Cytoplasm</location>
    </subcellularLocation>
</comment>
<dbReference type="NCBIfam" id="TIGR00420">
    <property type="entry name" value="trmU"/>
    <property type="match status" value="1"/>
</dbReference>
<reference evidence="14 15" key="1">
    <citation type="journal article" date="2013" name="PLoS ONE">
        <title>Cultivation and Complete Genome Sequencing of Gloeobacter kilaueensis sp. nov., from a Lava Cave in Kilauea Caldera, Hawai'i.</title>
        <authorList>
            <person name="Saw J.H."/>
            <person name="Schatz M."/>
            <person name="Brown M.V."/>
            <person name="Kunkel D.D."/>
            <person name="Foster J.S."/>
            <person name="Shick H."/>
            <person name="Christensen S."/>
            <person name="Hou S."/>
            <person name="Wan X."/>
            <person name="Donachie S.P."/>
        </authorList>
    </citation>
    <scope>NUCLEOTIDE SEQUENCE [LARGE SCALE GENOMIC DNA]</scope>
    <source>
        <strain evidence="15">JS</strain>
    </source>
</reference>
<dbReference type="EC" id="2.8.1.13" evidence="11"/>
<keyword evidence="15" id="KW-1185">Reference proteome</keyword>
<dbReference type="EMBL" id="CP003587">
    <property type="protein sequence ID" value="AGY60313.1"/>
    <property type="molecule type" value="Genomic_DNA"/>
</dbReference>
<dbReference type="FunFam" id="2.30.30.280:FF:000001">
    <property type="entry name" value="tRNA-specific 2-thiouridylase MnmA"/>
    <property type="match status" value="1"/>
</dbReference>
<evidence type="ECO:0000256" key="6">
    <source>
        <dbReference type="ARBA" id="ARBA00022840"/>
    </source>
</evidence>
<dbReference type="FunFam" id="2.40.30.10:FF:000023">
    <property type="entry name" value="tRNA-specific 2-thiouridylase MnmA"/>
    <property type="match status" value="1"/>
</dbReference>
<dbReference type="InterPro" id="IPR023382">
    <property type="entry name" value="MnmA-like_central_sf"/>
</dbReference>
<dbReference type="KEGG" id="glj:GKIL_4067"/>
<feature type="domain" description="tRNA-specific 2-thiouridylase MnmA-like central" evidence="13">
    <location>
        <begin position="205"/>
        <end position="267"/>
    </location>
</feature>
<dbReference type="Proteomes" id="UP000017396">
    <property type="component" value="Chromosome"/>
</dbReference>
<comment type="caution">
    <text evidence="11">Lacks conserved residue(s) required for the propagation of feature annotation.</text>
</comment>
<protein>
    <recommendedName>
        <fullName evidence="11">tRNA-specific 2-thiouridylase MnmA</fullName>
        <ecNumber evidence="11">2.8.1.13</ecNumber>
    </recommendedName>
</protein>
<dbReference type="SUPFAM" id="SSF52402">
    <property type="entry name" value="Adenine nucleotide alpha hydrolases-like"/>
    <property type="match status" value="1"/>
</dbReference>
<proteinExistence type="inferred from homology"/>
<dbReference type="CDD" id="cd01998">
    <property type="entry name" value="MnmA_TRMU-like"/>
    <property type="match status" value="1"/>
</dbReference>
<name>U5QN74_GLOK1</name>
<dbReference type="Gene3D" id="2.30.30.280">
    <property type="entry name" value="Adenine nucleotide alpha hydrolases-like domains"/>
    <property type="match status" value="1"/>
</dbReference>
<feature type="site" description="Interaction with tRNA" evidence="11">
    <location>
        <position position="335"/>
    </location>
</feature>
<dbReference type="InterPro" id="IPR046884">
    <property type="entry name" value="MnmA-like_central"/>
</dbReference>
<dbReference type="RefSeq" id="WP_023175653.1">
    <property type="nucleotide sequence ID" value="NC_022600.1"/>
</dbReference>
<evidence type="ECO:0000256" key="2">
    <source>
        <dbReference type="ARBA" id="ARBA00022555"/>
    </source>
</evidence>
<feature type="region of interest" description="Interaction with tRNA" evidence="11">
    <location>
        <begin position="146"/>
        <end position="148"/>
    </location>
</feature>
<feature type="active site" description="Nucleophile" evidence="11">
    <location>
        <position position="97"/>
    </location>
</feature>
<dbReference type="eggNOG" id="COG0482">
    <property type="taxonomic scope" value="Bacteria"/>
</dbReference>
<evidence type="ECO:0000313" key="14">
    <source>
        <dbReference type="EMBL" id="AGY60313.1"/>
    </source>
</evidence>
<evidence type="ECO:0000256" key="3">
    <source>
        <dbReference type="ARBA" id="ARBA00022679"/>
    </source>
</evidence>
<dbReference type="GO" id="GO:0005524">
    <property type="term" value="F:ATP binding"/>
    <property type="evidence" value="ECO:0007669"/>
    <property type="project" value="UniProtKB-KW"/>
</dbReference>
<keyword evidence="6 11" id="KW-0067">ATP-binding</keyword>
<dbReference type="HAMAP" id="MF_00144">
    <property type="entry name" value="tRNA_thiouridyl_MnmA"/>
    <property type="match status" value="1"/>
</dbReference>
<keyword evidence="2 11" id="KW-0820">tRNA-binding</keyword>
<feature type="binding site" evidence="11">
    <location>
        <position position="122"/>
    </location>
    <ligand>
        <name>ATP</name>
        <dbReference type="ChEBI" id="CHEBI:30616"/>
    </ligand>
</feature>
<dbReference type="InterPro" id="IPR046885">
    <property type="entry name" value="MnmA-like_C"/>
</dbReference>
<evidence type="ECO:0000256" key="4">
    <source>
        <dbReference type="ARBA" id="ARBA00022694"/>
    </source>
</evidence>
<feature type="active site" description="Cysteine persulfide intermediate" evidence="11">
    <location>
        <position position="196"/>
    </location>
</feature>
<dbReference type="Pfam" id="PF20259">
    <property type="entry name" value="tRNA_Me_trans_M"/>
    <property type="match status" value="1"/>
</dbReference>
<dbReference type="AlphaFoldDB" id="U5QN74"/>
<comment type="function">
    <text evidence="10 11">Catalyzes the 2-thiolation of uridine at the wobble position (U34) of tRNA, leading to the formation of s(2)U34.</text>
</comment>
<evidence type="ECO:0000256" key="7">
    <source>
        <dbReference type="ARBA" id="ARBA00022884"/>
    </source>
</evidence>
<evidence type="ECO:0000313" key="15">
    <source>
        <dbReference type="Proteomes" id="UP000017396"/>
    </source>
</evidence>
<evidence type="ECO:0000259" key="12">
    <source>
        <dbReference type="Pfam" id="PF20258"/>
    </source>
</evidence>
<dbReference type="GO" id="GO:0005737">
    <property type="term" value="C:cytoplasm"/>
    <property type="evidence" value="ECO:0007669"/>
    <property type="project" value="UniProtKB-SubCell"/>
</dbReference>
<dbReference type="NCBIfam" id="NF001138">
    <property type="entry name" value="PRK00143.1"/>
    <property type="match status" value="1"/>
</dbReference>
<sequence>MTAGIKLAAALSGGVDSSVAAALVRQQGYRVLGITLWLMRGKGSCCSDGMKDAARVCEQLGIAHHIVDVREQFEETIVDFLVTGYQQGVTPLPCSRCNKELKFGLLLDYARHKLGIDRLATGHYARNGFDPETDRHWLARAVDRAKDQSYFLYDLSQEQLASAVFPLGELTKDQTRAIAAELGLSVAHKPESMDLCLVEAAGSMRNFLDNHIDTRRGEIVDTAGKILGEHDGAHHYTVGQRRGLGVAAAQPLYVVAIDAANNRVVVGGREEALTHECIARQVNWVSIAEPTAPIQAMVQVRYRAQPVEATIIPLPENRVRIVFTDAPQFAICPGQAAVWYGGDRVLGGGIIA</sequence>
<evidence type="ECO:0000259" key="13">
    <source>
        <dbReference type="Pfam" id="PF20259"/>
    </source>
</evidence>